<proteinExistence type="predicted"/>
<dbReference type="GO" id="GO:0008270">
    <property type="term" value="F:zinc ion binding"/>
    <property type="evidence" value="ECO:0007669"/>
    <property type="project" value="UniProtKB-KW"/>
</dbReference>
<dbReference type="Pfam" id="PF05699">
    <property type="entry name" value="Dimer_Tnp_hAT"/>
    <property type="match status" value="1"/>
</dbReference>
<evidence type="ECO:0000256" key="8">
    <source>
        <dbReference type="ARBA" id="ARBA00023242"/>
    </source>
</evidence>
<evidence type="ECO:0000259" key="11">
    <source>
        <dbReference type="PROSITE" id="PS50808"/>
    </source>
</evidence>
<dbReference type="SUPFAM" id="SSF57667">
    <property type="entry name" value="beta-beta-alpha zinc fingers"/>
    <property type="match status" value="1"/>
</dbReference>
<dbReference type="GO" id="GO:0046983">
    <property type="term" value="F:protein dimerization activity"/>
    <property type="evidence" value="ECO:0007669"/>
    <property type="project" value="InterPro"/>
</dbReference>
<keyword evidence="8" id="KW-0539">Nucleus</keyword>
<dbReference type="Proteomes" id="UP000002640">
    <property type="component" value="Unassembled WGS sequence"/>
</dbReference>
<dbReference type="PROSITE" id="PS50808">
    <property type="entry name" value="ZF_BED"/>
    <property type="match status" value="1"/>
</dbReference>
<dbReference type="AlphaFoldDB" id="G4YVN1"/>
<evidence type="ECO:0000256" key="9">
    <source>
        <dbReference type="PROSITE-ProRule" id="PRU00027"/>
    </source>
</evidence>
<keyword evidence="13" id="KW-1185">Reference proteome</keyword>
<dbReference type="OMA" id="NLSIEMW"/>
<evidence type="ECO:0000256" key="1">
    <source>
        <dbReference type="ARBA" id="ARBA00004123"/>
    </source>
</evidence>
<dbReference type="SMART" id="SM00614">
    <property type="entry name" value="ZnF_BED"/>
    <property type="match status" value="1"/>
</dbReference>
<protein>
    <recommendedName>
        <fullName evidence="11">BED-type domain-containing protein</fullName>
    </recommendedName>
</protein>
<evidence type="ECO:0000256" key="7">
    <source>
        <dbReference type="ARBA" id="ARBA00023163"/>
    </source>
</evidence>
<keyword evidence="6" id="KW-0238">DNA-binding</keyword>
<dbReference type="RefSeq" id="XP_009521351.1">
    <property type="nucleotide sequence ID" value="XM_009523056.1"/>
</dbReference>
<comment type="subcellular location">
    <subcellularLocation>
        <location evidence="1">Nucleus</location>
    </subcellularLocation>
</comment>
<evidence type="ECO:0000256" key="5">
    <source>
        <dbReference type="ARBA" id="ARBA00023015"/>
    </source>
</evidence>
<organism evidence="12 13">
    <name type="scientific">Phytophthora sojae (strain P6497)</name>
    <name type="common">Soybean stem and root rot agent</name>
    <name type="synonym">Phytophthora megasperma f. sp. glycines</name>
    <dbReference type="NCBI Taxonomy" id="1094619"/>
    <lineage>
        <taxon>Eukaryota</taxon>
        <taxon>Sar</taxon>
        <taxon>Stramenopiles</taxon>
        <taxon>Oomycota</taxon>
        <taxon>Peronosporomycetes</taxon>
        <taxon>Peronosporales</taxon>
        <taxon>Peronosporaceae</taxon>
        <taxon>Phytophthora</taxon>
    </lineage>
</organism>
<dbReference type="InterPro" id="IPR003656">
    <property type="entry name" value="Znf_BED"/>
</dbReference>
<gene>
    <name evidence="12" type="ORF">PHYSODRAFT_297454</name>
</gene>
<dbReference type="InterPro" id="IPR012337">
    <property type="entry name" value="RNaseH-like_sf"/>
</dbReference>
<dbReference type="SUPFAM" id="SSF53098">
    <property type="entry name" value="Ribonuclease H-like"/>
    <property type="match status" value="1"/>
</dbReference>
<evidence type="ECO:0000256" key="3">
    <source>
        <dbReference type="ARBA" id="ARBA00022771"/>
    </source>
</evidence>
<dbReference type="GO" id="GO:0005634">
    <property type="term" value="C:nucleus"/>
    <property type="evidence" value="ECO:0007669"/>
    <property type="project" value="UniProtKB-SubCell"/>
</dbReference>
<dbReference type="InterPro" id="IPR036236">
    <property type="entry name" value="Znf_C2H2_sf"/>
</dbReference>
<evidence type="ECO:0000313" key="13">
    <source>
        <dbReference type="Proteomes" id="UP000002640"/>
    </source>
</evidence>
<keyword evidence="5" id="KW-0805">Transcription regulation</keyword>
<dbReference type="GO" id="GO:0003677">
    <property type="term" value="F:DNA binding"/>
    <property type="evidence" value="ECO:0007669"/>
    <property type="project" value="UniProtKB-KW"/>
</dbReference>
<dbReference type="InParanoid" id="G4YVN1"/>
<evidence type="ECO:0000313" key="12">
    <source>
        <dbReference type="EMBL" id="EGZ26063.1"/>
    </source>
</evidence>
<keyword evidence="7" id="KW-0804">Transcription</keyword>
<evidence type="ECO:0000256" key="2">
    <source>
        <dbReference type="ARBA" id="ARBA00022723"/>
    </source>
</evidence>
<sequence length="971" mass="108123">MFVKDICSVCSFVLRAHLSAAAHYFWSKNEGDNTDGDPGTLDKALKIAAINSQKSIDTLEFRCSKAHATQKAIAKSFTSTDHSMVVKYLYENERISEKAIVAALVGRALVHSAFSDPAEIVVLLRHDTRISAKLKALPDAIWMTFQCASCPLWRQHFKKLVELVFADKDVPRKVKHWIILRARDHDPRDTCGSELQLLLKAFPASNYWRRFLGAKDESSLFSCRNTIPSNPERGHDGAAWTTVDEHSWASAAEIPARGAEAGKIEAVGVSELPAKPAAFEEETVRKKKLTSVVWETFTPVSSSGLRDGLIDSAKCSVCNKIFSTRHGTSSMMRHAKRHNEFPNGTPTGKRGKKSANGAAANGAAVAVAAGKKPIAVQKKETVVVQLDEHAAEGWEMEGFDVGVVFALVAGLKRQRLRNLSSALIEWVVEDQQDLGVLQHEKFLDVLAAAGIKPVIPPLDTLQKAMERKYYALFARVGEYISRSAVGRITFSCDTWSGLVCKGYVAIHLHWINAEWEYKTIQVGLEGCPPEFNAYFMSDLLFNVLQINWGLGNKLLCGVTPMGNESAVGMGFLREKIKGMIGIDNISPDWNVTCLGHLIHVGVLAALKEIRHEIVKLRSLLSLLKSTTENQEHITLRTTDMGLPYPESLPNLDSPKNWTTTITMILECAKIKDTINALYGDATNGMNVFLLEEIEWDLLVWVATFLQKCMQMATCQSDEKHISLSTSINVCKAIVGLCESTAASASDFTASAFTKIQTVCLKVKTSLESYHTEHSSPYFRLAKILDPRFSNESVDKAAKKTFLREMLRTNVYDSLSDARLDEDQARHDASAAYTTFEKLLDIGEGMPDYTIDGDEVDRFFDATLIRDKRSDPFLWWKSNETRFPSLAKLARDILSIPATAVPSGAVFTQANYARALNADVMETTKLFKFNELARAWQIERQNFGRKRRRDSFDYLDPPLEPPAKLASYEESI</sequence>
<keyword evidence="3 9" id="KW-0863">Zinc-finger</keyword>
<reference evidence="12 13" key="1">
    <citation type="journal article" date="2006" name="Science">
        <title>Phytophthora genome sequences uncover evolutionary origins and mechanisms of pathogenesis.</title>
        <authorList>
            <person name="Tyler B.M."/>
            <person name="Tripathy S."/>
            <person name="Zhang X."/>
            <person name="Dehal P."/>
            <person name="Jiang R.H."/>
            <person name="Aerts A."/>
            <person name="Arredondo F.D."/>
            <person name="Baxter L."/>
            <person name="Bensasson D."/>
            <person name="Beynon J.L."/>
            <person name="Chapman J."/>
            <person name="Damasceno C.M."/>
            <person name="Dorrance A.E."/>
            <person name="Dou D."/>
            <person name="Dickerman A.W."/>
            <person name="Dubchak I.L."/>
            <person name="Garbelotto M."/>
            <person name="Gijzen M."/>
            <person name="Gordon S.G."/>
            <person name="Govers F."/>
            <person name="Grunwald N.J."/>
            <person name="Huang W."/>
            <person name="Ivors K.L."/>
            <person name="Jones R.W."/>
            <person name="Kamoun S."/>
            <person name="Krampis K."/>
            <person name="Lamour K.H."/>
            <person name="Lee M.K."/>
            <person name="McDonald W.H."/>
            <person name="Medina M."/>
            <person name="Meijer H.J."/>
            <person name="Nordberg E.K."/>
            <person name="Maclean D.J."/>
            <person name="Ospina-Giraldo M.D."/>
            <person name="Morris P.F."/>
            <person name="Phuntumart V."/>
            <person name="Putnam N.H."/>
            <person name="Rash S."/>
            <person name="Rose J.K."/>
            <person name="Sakihama Y."/>
            <person name="Salamov A.A."/>
            <person name="Savidor A."/>
            <person name="Scheuring C.F."/>
            <person name="Smith B.M."/>
            <person name="Sobral B.W."/>
            <person name="Terry A."/>
            <person name="Torto-Alalibo T.A."/>
            <person name="Win J."/>
            <person name="Xu Z."/>
            <person name="Zhang H."/>
            <person name="Grigoriev I.V."/>
            <person name="Rokhsar D.S."/>
            <person name="Boore J.L."/>
        </authorList>
    </citation>
    <scope>NUCLEOTIDE SEQUENCE [LARGE SCALE GENOMIC DNA]</scope>
    <source>
        <strain evidence="12 13">P6497</strain>
    </source>
</reference>
<accession>G4YVN1</accession>
<dbReference type="EMBL" id="JH159152">
    <property type="protein sequence ID" value="EGZ26063.1"/>
    <property type="molecule type" value="Genomic_DNA"/>
</dbReference>
<dbReference type="InterPro" id="IPR008906">
    <property type="entry name" value="HATC_C_dom"/>
</dbReference>
<feature type="domain" description="BED-type" evidence="11">
    <location>
        <begin position="288"/>
        <end position="345"/>
    </location>
</feature>
<evidence type="ECO:0000256" key="6">
    <source>
        <dbReference type="ARBA" id="ARBA00023125"/>
    </source>
</evidence>
<feature type="region of interest" description="Disordered" evidence="10">
    <location>
        <begin position="328"/>
        <end position="356"/>
    </location>
</feature>
<dbReference type="PANTHER" id="PTHR46481:SF10">
    <property type="entry name" value="ZINC FINGER BED DOMAIN-CONTAINING PROTEIN 39"/>
    <property type="match status" value="1"/>
</dbReference>
<dbReference type="PANTHER" id="PTHR46481">
    <property type="entry name" value="ZINC FINGER BED DOMAIN-CONTAINING PROTEIN 4"/>
    <property type="match status" value="1"/>
</dbReference>
<dbReference type="GO" id="GO:0009791">
    <property type="term" value="P:post-embryonic development"/>
    <property type="evidence" value="ECO:0007669"/>
    <property type="project" value="UniProtKB-ARBA"/>
</dbReference>
<dbReference type="KEGG" id="psoj:PHYSODRAFT_297454"/>
<evidence type="ECO:0000256" key="4">
    <source>
        <dbReference type="ARBA" id="ARBA00022833"/>
    </source>
</evidence>
<name>G4YVN1_PHYSP</name>
<dbReference type="InterPro" id="IPR052035">
    <property type="entry name" value="ZnF_BED_domain_contain"/>
</dbReference>
<keyword evidence="4" id="KW-0862">Zinc</keyword>
<dbReference type="Pfam" id="PF02892">
    <property type="entry name" value="zf-BED"/>
    <property type="match status" value="1"/>
</dbReference>
<dbReference type="GeneID" id="20641492"/>
<evidence type="ECO:0000256" key="10">
    <source>
        <dbReference type="SAM" id="MobiDB-lite"/>
    </source>
</evidence>
<keyword evidence="2" id="KW-0479">Metal-binding</keyword>